<keyword evidence="6" id="KW-0862">Zinc</keyword>
<dbReference type="InterPro" id="IPR000718">
    <property type="entry name" value="Peptidase_M13"/>
</dbReference>
<evidence type="ECO:0000256" key="2">
    <source>
        <dbReference type="ARBA" id="ARBA00007357"/>
    </source>
</evidence>
<evidence type="ECO:0000256" key="3">
    <source>
        <dbReference type="ARBA" id="ARBA00022670"/>
    </source>
</evidence>
<dbReference type="EMBL" id="UGRY01000002">
    <property type="protein sequence ID" value="SUA76531.1"/>
    <property type="molecule type" value="Genomic_DNA"/>
</dbReference>
<comment type="cofactor">
    <cofactor evidence="1">
        <name>Zn(2+)</name>
        <dbReference type="ChEBI" id="CHEBI:29105"/>
    </cofactor>
</comment>
<dbReference type="Gene3D" id="1.10.1380.10">
    <property type="entry name" value="Neutral endopeptidase , domain2"/>
    <property type="match status" value="1"/>
</dbReference>
<evidence type="ECO:0000313" key="10">
    <source>
        <dbReference type="EMBL" id="SUA76531.1"/>
    </source>
</evidence>
<dbReference type="RefSeq" id="WP_039809750.1">
    <property type="nucleotide sequence ID" value="NZ_UGRY01000002.1"/>
</dbReference>
<sequence>MSSPEQPFALDRRTLLKALGLAPALALLPACTTDRPGTATGPDMSGSDPGVRPQDDLYRYVNGKWLENYRLPADKPAYGTFAEVEDRTQRHLKEIVTGIHDPEDGSPRQQIRDLYDAYLDPDEIDALGMAPLADPLRRIDAARSKPDLALVMGQLPIDGLIGLSVGPDDRDAARNIASISQSGLGLPEQDYRKPEFADVLAGYRTYLERIADGAGFADPKAMAGRVFELEQRIAAGFWDNVRTRDPEATYNRMSRAELIALGLEFDWGPWLSGQTERPAELFDTVVVRQPSFVTAAAGLWAEVDITTWRDYLRLSLVRTWAEYLPKAIADANFDFYSTLVNGQRERPERWRSAITVLNTYLGMPLGKLYVAEFFPAESKRLVQDLVGNLRSAYRDSFRTSSWMSPPTRDAAVAKLDKIDTKIGYPDTWEDYSGVVVTRGKLLESLLAVHTFEARRMFDKLGEPVDRSEWGMPPQTVNAYYEPTRNEIVFPAAILQAPFFDSDAEAAVNYGGIGAVIGHEIGHGFDDQGSRYDGDGNLHDWWTPADRAAFDAKTQQLIAQYDALVPTGLPPTAHVNGALTVGENLADLRGLGIALAAYAIAEQGGDAAQQQDATQLDLAPVFRSWGRIWRIQVTPEYAEALLAEDPHAPGEFRCNQTVRNLPQFYSTFAVVEGDREWLAPDQRVTL</sequence>
<dbReference type="AlphaFoldDB" id="A0A378YJ60"/>
<dbReference type="EC" id="3.4.24.-" evidence="10"/>
<dbReference type="Pfam" id="PF05649">
    <property type="entry name" value="Peptidase_M13_N"/>
    <property type="match status" value="1"/>
</dbReference>
<evidence type="ECO:0000313" key="11">
    <source>
        <dbReference type="Proteomes" id="UP000255467"/>
    </source>
</evidence>
<dbReference type="GO" id="GO:0046872">
    <property type="term" value="F:metal ion binding"/>
    <property type="evidence" value="ECO:0007669"/>
    <property type="project" value="UniProtKB-KW"/>
</dbReference>
<dbReference type="SUPFAM" id="SSF55486">
    <property type="entry name" value="Metalloproteases ('zincins'), catalytic domain"/>
    <property type="match status" value="1"/>
</dbReference>
<dbReference type="PRINTS" id="PR00786">
    <property type="entry name" value="NEPRILYSIN"/>
</dbReference>
<feature type="domain" description="Peptidase M13 N-terminal" evidence="9">
    <location>
        <begin position="53"/>
        <end position="425"/>
    </location>
</feature>
<dbReference type="PROSITE" id="PS51318">
    <property type="entry name" value="TAT"/>
    <property type="match status" value="1"/>
</dbReference>
<dbReference type="CDD" id="cd08662">
    <property type="entry name" value="M13"/>
    <property type="match status" value="1"/>
</dbReference>
<dbReference type="GO" id="GO:0004222">
    <property type="term" value="F:metalloendopeptidase activity"/>
    <property type="evidence" value="ECO:0007669"/>
    <property type="project" value="InterPro"/>
</dbReference>
<protein>
    <submittedName>
        <fullName evidence="10">Neutral endopeptidase</fullName>
        <ecNumber evidence="10">3.4.24.-</ecNumber>
    </submittedName>
</protein>
<dbReference type="PANTHER" id="PTHR11733">
    <property type="entry name" value="ZINC METALLOPROTEASE FAMILY M13 NEPRILYSIN-RELATED"/>
    <property type="match status" value="1"/>
</dbReference>
<dbReference type="Gene3D" id="3.40.390.10">
    <property type="entry name" value="Collagenase (Catalytic Domain)"/>
    <property type="match status" value="1"/>
</dbReference>
<feature type="domain" description="Peptidase M13 C-terminal" evidence="8">
    <location>
        <begin position="477"/>
        <end position="682"/>
    </location>
</feature>
<name>A0A378YJ60_9NOCA</name>
<evidence type="ECO:0000259" key="9">
    <source>
        <dbReference type="Pfam" id="PF05649"/>
    </source>
</evidence>
<comment type="similarity">
    <text evidence="2">Belongs to the peptidase M13 family.</text>
</comment>
<dbReference type="InterPro" id="IPR024079">
    <property type="entry name" value="MetalloPept_cat_dom_sf"/>
</dbReference>
<evidence type="ECO:0000256" key="4">
    <source>
        <dbReference type="ARBA" id="ARBA00022723"/>
    </source>
</evidence>
<dbReference type="InterPro" id="IPR006311">
    <property type="entry name" value="TAT_signal"/>
</dbReference>
<keyword evidence="7" id="KW-0482">Metalloprotease</keyword>
<dbReference type="PROSITE" id="PS51885">
    <property type="entry name" value="NEPRILYSIN"/>
    <property type="match status" value="1"/>
</dbReference>
<dbReference type="GO" id="GO:0016485">
    <property type="term" value="P:protein processing"/>
    <property type="evidence" value="ECO:0007669"/>
    <property type="project" value="TreeGrafter"/>
</dbReference>
<evidence type="ECO:0000256" key="1">
    <source>
        <dbReference type="ARBA" id="ARBA00001947"/>
    </source>
</evidence>
<keyword evidence="5 10" id="KW-0378">Hydrolase</keyword>
<dbReference type="InterPro" id="IPR042089">
    <property type="entry name" value="Peptidase_M13_dom_2"/>
</dbReference>
<dbReference type="InterPro" id="IPR018497">
    <property type="entry name" value="Peptidase_M13_C"/>
</dbReference>
<dbReference type="GO" id="GO:0005886">
    <property type="term" value="C:plasma membrane"/>
    <property type="evidence" value="ECO:0007669"/>
    <property type="project" value="TreeGrafter"/>
</dbReference>
<evidence type="ECO:0000256" key="6">
    <source>
        <dbReference type="ARBA" id="ARBA00022833"/>
    </source>
</evidence>
<keyword evidence="3" id="KW-0645">Protease</keyword>
<keyword evidence="4" id="KW-0479">Metal-binding</keyword>
<dbReference type="PANTHER" id="PTHR11733:SF167">
    <property type="entry name" value="FI17812P1-RELATED"/>
    <property type="match status" value="1"/>
</dbReference>
<dbReference type="InterPro" id="IPR008753">
    <property type="entry name" value="Peptidase_M13_N"/>
</dbReference>
<dbReference type="Proteomes" id="UP000255467">
    <property type="component" value="Unassembled WGS sequence"/>
</dbReference>
<organism evidence="10 11">
    <name type="scientific">Nocardia otitidiscaviarum</name>
    <dbReference type="NCBI Taxonomy" id="1823"/>
    <lineage>
        <taxon>Bacteria</taxon>
        <taxon>Bacillati</taxon>
        <taxon>Actinomycetota</taxon>
        <taxon>Actinomycetes</taxon>
        <taxon>Mycobacteriales</taxon>
        <taxon>Nocardiaceae</taxon>
        <taxon>Nocardia</taxon>
    </lineage>
</organism>
<proteinExistence type="inferred from homology"/>
<accession>A0A378YJ60</accession>
<gene>
    <name evidence="10" type="primary">pepO_3</name>
    <name evidence="10" type="ORF">NCTC1934_02591</name>
</gene>
<evidence type="ECO:0000259" key="8">
    <source>
        <dbReference type="Pfam" id="PF01431"/>
    </source>
</evidence>
<evidence type="ECO:0000256" key="7">
    <source>
        <dbReference type="ARBA" id="ARBA00023049"/>
    </source>
</evidence>
<dbReference type="STRING" id="1406858.GCA_000710895_07224"/>
<evidence type="ECO:0000256" key="5">
    <source>
        <dbReference type="ARBA" id="ARBA00022801"/>
    </source>
</evidence>
<keyword evidence="11" id="KW-1185">Reference proteome</keyword>
<reference evidence="10 11" key="1">
    <citation type="submission" date="2018-06" db="EMBL/GenBank/DDBJ databases">
        <authorList>
            <consortium name="Pathogen Informatics"/>
            <person name="Doyle S."/>
        </authorList>
    </citation>
    <scope>NUCLEOTIDE SEQUENCE [LARGE SCALE GENOMIC DNA]</scope>
    <source>
        <strain evidence="10 11">NCTC1934</strain>
    </source>
</reference>
<dbReference type="Pfam" id="PF01431">
    <property type="entry name" value="Peptidase_M13"/>
    <property type="match status" value="1"/>
</dbReference>